<proteinExistence type="predicted"/>
<evidence type="ECO:0000313" key="1">
    <source>
        <dbReference type="EMBL" id="JAH95524.1"/>
    </source>
</evidence>
<name>A0A0E9WYU3_ANGAN</name>
<accession>A0A0E9WYU3</accession>
<protein>
    <submittedName>
        <fullName evidence="1">Uncharacterized protein</fullName>
    </submittedName>
</protein>
<dbReference type="AlphaFoldDB" id="A0A0E9WYU3"/>
<dbReference type="EMBL" id="GBXM01013053">
    <property type="protein sequence ID" value="JAH95524.1"/>
    <property type="molecule type" value="Transcribed_RNA"/>
</dbReference>
<sequence>MASFGRAVCSLSTVFSFSFIPGRSLRNRCSRFLRWWRKMIPLSVTLPQDTSSTRRRLACRFSIWLSLSMHVSSMYMHLLNFISSKCFRPSKWSNPRYMIQDSVASMAWILYLPKGPVGSPL</sequence>
<reference evidence="1" key="2">
    <citation type="journal article" date="2015" name="Fish Shellfish Immunol.">
        <title>Early steps in the European eel (Anguilla anguilla)-Vibrio vulnificus interaction in the gills: Role of the RtxA13 toxin.</title>
        <authorList>
            <person name="Callol A."/>
            <person name="Pajuelo D."/>
            <person name="Ebbesson L."/>
            <person name="Teles M."/>
            <person name="MacKenzie S."/>
            <person name="Amaro C."/>
        </authorList>
    </citation>
    <scope>NUCLEOTIDE SEQUENCE</scope>
</reference>
<organism evidence="1">
    <name type="scientific">Anguilla anguilla</name>
    <name type="common">European freshwater eel</name>
    <name type="synonym">Muraena anguilla</name>
    <dbReference type="NCBI Taxonomy" id="7936"/>
    <lineage>
        <taxon>Eukaryota</taxon>
        <taxon>Metazoa</taxon>
        <taxon>Chordata</taxon>
        <taxon>Craniata</taxon>
        <taxon>Vertebrata</taxon>
        <taxon>Euteleostomi</taxon>
        <taxon>Actinopterygii</taxon>
        <taxon>Neopterygii</taxon>
        <taxon>Teleostei</taxon>
        <taxon>Anguilliformes</taxon>
        <taxon>Anguillidae</taxon>
        <taxon>Anguilla</taxon>
    </lineage>
</organism>
<reference evidence="1" key="1">
    <citation type="submission" date="2014-11" db="EMBL/GenBank/DDBJ databases">
        <authorList>
            <person name="Amaro Gonzalez C."/>
        </authorList>
    </citation>
    <scope>NUCLEOTIDE SEQUENCE</scope>
</reference>